<dbReference type="AlphaFoldDB" id="A0A1H3AAB1"/>
<keyword evidence="3" id="KW-1185">Reference proteome</keyword>
<keyword evidence="1" id="KW-1133">Transmembrane helix</keyword>
<keyword evidence="1" id="KW-0472">Membrane</keyword>
<feature type="transmembrane region" description="Helical" evidence="1">
    <location>
        <begin position="105"/>
        <end position="126"/>
    </location>
</feature>
<protein>
    <recommendedName>
        <fullName evidence="4">ABM domain-containing protein</fullName>
    </recommendedName>
</protein>
<organism evidence="2 3">
    <name type="scientific">Thiocapsa roseopersicina</name>
    <dbReference type="NCBI Taxonomy" id="1058"/>
    <lineage>
        <taxon>Bacteria</taxon>
        <taxon>Pseudomonadati</taxon>
        <taxon>Pseudomonadota</taxon>
        <taxon>Gammaproteobacteria</taxon>
        <taxon>Chromatiales</taxon>
        <taxon>Chromatiaceae</taxon>
        <taxon>Thiocapsa</taxon>
    </lineage>
</organism>
<dbReference type="PANTHER" id="PTHR40057:SF1">
    <property type="entry name" value="SLR1162 PROTEIN"/>
    <property type="match status" value="1"/>
</dbReference>
<reference evidence="3" key="1">
    <citation type="submission" date="2016-10" db="EMBL/GenBank/DDBJ databases">
        <authorList>
            <person name="Varghese N."/>
            <person name="Submissions S."/>
        </authorList>
    </citation>
    <scope>NUCLEOTIDE SEQUENCE [LARGE SCALE GENOMIC DNA]</scope>
    <source>
        <strain evidence="3">DSM 217</strain>
    </source>
</reference>
<evidence type="ECO:0000313" key="3">
    <source>
        <dbReference type="Proteomes" id="UP000198816"/>
    </source>
</evidence>
<dbReference type="SUPFAM" id="SSF54909">
    <property type="entry name" value="Dimeric alpha+beta barrel"/>
    <property type="match status" value="1"/>
</dbReference>
<proteinExistence type="predicted"/>
<gene>
    <name evidence="2" type="ORF">SAMN05421783_1191</name>
</gene>
<name>A0A1H3AAB1_THIRO</name>
<sequence length="139" mass="15963">MRPIAGVTETYTVIIRFDTTDHLKSWMASSERARLISKVEPLFAGTDDFYISSGLDFWFTPAGAKAKIPKRWKQYLITWSAIYPLALGVPYFVTPVLRLFGVSESLLLTTLAVTAVIVFLMVYVVMPRYTRLMQRWLFN</sequence>
<accession>A0A1H3AAB1</accession>
<dbReference type="PANTHER" id="PTHR40057">
    <property type="entry name" value="SLR1162 PROTEIN"/>
    <property type="match status" value="1"/>
</dbReference>
<evidence type="ECO:0000313" key="2">
    <source>
        <dbReference type="EMBL" id="SDX26672.1"/>
    </source>
</evidence>
<feature type="transmembrane region" description="Helical" evidence="1">
    <location>
        <begin position="75"/>
        <end position="93"/>
    </location>
</feature>
<evidence type="ECO:0008006" key="4">
    <source>
        <dbReference type="Google" id="ProtNLM"/>
    </source>
</evidence>
<dbReference type="InterPro" id="IPR038762">
    <property type="entry name" value="ABM_predict"/>
</dbReference>
<dbReference type="Proteomes" id="UP000198816">
    <property type="component" value="Unassembled WGS sequence"/>
</dbReference>
<evidence type="ECO:0000256" key="1">
    <source>
        <dbReference type="SAM" id="Phobius"/>
    </source>
</evidence>
<dbReference type="EMBL" id="FNNZ01000019">
    <property type="protein sequence ID" value="SDX26672.1"/>
    <property type="molecule type" value="Genomic_DNA"/>
</dbReference>
<keyword evidence="1" id="KW-0812">Transmembrane</keyword>
<dbReference type="InterPro" id="IPR011008">
    <property type="entry name" value="Dimeric_a/b-barrel"/>
</dbReference>